<dbReference type="EMBL" id="SDKM01000070">
    <property type="protein sequence ID" value="RYP81358.1"/>
    <property type="molecule type" value="Genomic_DNA"/>
</dbReference>
<dbReference type="Proteomes" id="UP000295198">
    <property type="component" value="Unassembled WGS sequence"/>
</dbReference>
<gene>
    <name evidence="1" type="ORF">EKO23_23765</name>
</gene>
<dbReference type="RefSeq" id="WP_134720969.1">
    <property type="nucleotide sequence ID" value="NZ_SDKM01000070.1"/>
</dbReference>
<comment type="caution">
    <text evidence="1">The sequence shown here is derived from an EMBL/GenBank/DDBJ whole genome shotgun (WGS) entry which is preliminary data.</text>
</comment>
<evidence type="ECO:0000313" key="2">
    <source>
        <dbReference type="Proteomes" id="UP000295198"/>
    </source>
</evidence>
<reference evidence="1 2" key="1">
    <citation type="submission" date="2019-01" db="EMBL/GenBank/DDBJ databases">
        <title>Nocardioides guangzhouensis sp. nov., an actinobacterium isolated from soil.</title>
        <authorList>
            <person name="Fu Y."/>
            <person name="Cai Y."/>
            <person name="Lin Z."/>
            <person name="Chen P."/>
        </authorList>
    </citation>
    <scope>NUCLEOTIDE SEQUENCE [LARGE SCALE GENOMIC DNA]</scope>
    <source>
        <strain evidence="1 2">130</strain>
    </source>
</reference>
<proteinExistence type="predicted"/>
<keyword evidence="2" id="KW-1185">Reference proteome</keyword>
<sequence>MVGALAMLVTLTVGTVVALTLVYCVVRYAVRDGIIDARRAELGADADRDYRASLARSRAIGDEQARPAQT</sequence>
<organism evidence="1 2">
    <name type="scientific">Nocardioides guangzhouensis</name>
    <dbReference type="NCBI Taxonomy" id="2497878"/>
    <lineage>
        <taxon>Bacteria</taxon>
        <taxon>Bacillati</taxon>
        <taxon>Actinomycetota</taxon>
        <taxon>Actinomycetes</taxon>
        <taxon>Propionibacteriales</taxon>
        <taxon>Nocardioidaceae</taxon>
        <taxon>Nocardioides</taxon>
    </lineage>
</organism>
<accession>A0A4Q4Z226</accession>
<name>A0A4Q4Z226_9ACTN</name>
<dbReference type="AlphaFoldDB" id="A0A4Q4Z226"/>
<evidence type="ECO:0000313" key="1">
    <source>
        <dbReference type="EMBL" id="RYP81358.1"/>
    </source>
</evidence>
<protein>
    <submittedName>
        <fullName evidence="1">Uncharacterized protein</fullName>
    </submittedName>
</protein>